<feature type="transmembrane region" description="Helical" evidence="2">
    <location>
        <begin position="622"/>
        <end position="642"/>
    </location>
</feature>
<feature type="transmembrane region" description="Helical" evidence="2">
    <location>
        <begin position="741"/>
        <end position="761"/>
    </location>
</feature>
<feature type="transmembrane region" description="Helical" evidence="2">
    <location>
        <begin position="563"/>
        <end position="582"/>
    </location>
</feature>
<feature type="transmembrane region" description="Helical" evidence="2">
    <location>
        <begin position="63"/>
        <end position="84"/>
    </location>
</feature>
<organism evidence="4 5">
    <name type="scientific">Nonomuraea insulae</name>
    <dbReference type="NCBI Taxonomy" id="1616787"/>
    <lineage>
        <taxon>Bacteria</taxon>
        <taxon>Bacillati</taxon>
        <taxon>Actinomycetota</taxon>
        <taxon>Actinomycetes</taxon>
        <taxon>Streptosporangiales</taxon>
        <taxon>Streptosporangiaceae</taxon>
        <taxon>Nonomuraea</taxon>
    </lineage>
</organism>
<keyword evidence="2" id="KW-0472">Membrane</keyword>
<dbReference type="Gene3D" id="3.40.50.1460">
    <property type="match status" value="1"/>
</dbReference>
<dbReference type="PANTHER" id="PTHR22576">
    <property type="entry name" value="MUCOSA ASSOCIATED LYMPHOID TISSUE LYMPHOMA TRANSLOCATION PROTEIN 1/PARACASPASE"/>
    <property type="match status" value="1"/>
</dbReference>
<feature type="transmembrane region" description="Helical" evidence="2">
    <location>
        <begin position="682"/>
        <end position="699"/>
    </location>
</feature>
<dbReference type="InterPro" id="IPR018247">
    <property type="entry name" value="EF_Hand_1_Ca_BS"/>
</dbReference>
<keyword evidence="5" id="KW-1185">Reference proteome</keyword>
<feature type="compositionally biased region" description="Polar residues" evidence="1">
    <location>
        <begin position="502"/>
        <end position="512"/>
    </location>
</feature>
<dbReference type="Proteomes" id="UP001596058">
    <property type="component" value="Unassembled WGS sequence"/>
</dbReference>
<feature type="compositionally biased region" description="Low complexity" evidence="1">
    <location>
        <begin position="522"/>
        <end position="532"/>
    </location>
</feature>
<proteinExistence type="predicted"/>
<evidence type="ECO:0000256" key="2">
    <source>
        <dbReference type="SAM" id="Phobius"/>
    </source>
</evidence>
<evidence type="ECO:0000313" key="5">
    <source>
        <dbReference type="Proteomes" id="UP001596058"/>
    </source>
</evidence>
<gene>
    <name evidence="4" type="ORF">ACFPZ3_61990</name>
</gene>
<feature type="transmembrane region" description="Helical" evidence="2">
    <location>
        <begin position="791"/>
        <end position="808"/>
    </location>
</feature>
<feature type="transmembrane region" description="Helical" evidence="2">
    <location>
        <begin position="654"/>
        <end position="675"/>
    </location>
</feature>
<sequence length="845" mass="88128">MAGETTRLLLSVLDDGADAQELDEATARLRDELLDLDVVASAAEGGQAPEGARAVLSFTVGGLVIALAGTELLGAIVTAVTSWLNRNQHRSVKLDIEGDVLEVTGIRGKEQRELVEVWLRRRRQPANVVQPGGRRMALIVAGDAYQDPGLRRLRAPALDAEALSRVLGDEAIGGFDVRTMLNESTSVVNEAVEDFFADRHPDDLLLLHFSGHGVKDDSGELYFATPSTKLNRLGATAVSAEFVNRRMSRSRCRRIVLLLDCCYAGAFARGALPRAGGDIHVEEQFGGRGRVVITASNALEYAFDGAELADAQETTSPSVFTSALVEGLETGEADRDQDGYVGIHELYDYVYDRVRTITPNQTPGKWTYDVQGDLVIARRGRPVTRPAALPAELQEAIDHPIAAIRAGTVDELARLRHSRHAGLALAARLALEGLAHDDSRMVSAAADRTLGAAPQPSAPSPVTSPPVTVPPAASAAGAPTPPTVTPAPEAIPATVTKGTRPETISPTATKGTSALAEGEGTALPAAASPVAARTVPKDTEVGQPAPGAVSHERVTGRRRRQPLALRGLALASALLLVVGPMGASPAMPRFAGPFAGTFPTWILLLVASAIAVAFLPDGRGRPVVLGAAAGLAALNLGLYARLSLVGGIDTRTEALMTMTGVLLIVLVVFLETALAQAGRLRIAMVAAGLLAVILMIINLADPATVAYGTGWAKALIAALIAIAAVLPRAVQGWRAGTSRPVIVLSAAATLLIIGGILSIYAESLEAGPAYLPVMLTLLVVAAQAGPDRSWLLTALQLAVIIGLVHNYVLVGTGLVFLGVLFAAAACAGAAVYLSGLTEREAPRPD</sequence>
<dbReference type="EMBL" id="JBHSPA010000112">
    <property type="protein sequence ID" value="MFC5834388.1"/>
    <property type="molecule type" value="Genomic_DNA"/>
</dbReference>
<feature type="transmembrane region" description="Helical" evidence="2">
    <location>
        <begin position="767"/>
        <end position="784"/>
    </location>
</feature>
<dbReference type="InterPro" id="IPR029030">
    <property type="entry name" value="Caspase-like_dom_sf"/>
</dbReference>
<dbReference type="InterPro" id="IPR011600">
    <property type="entry name" value="Pept_C14_caspase"/>
</dbReference>
<dbReference type="NCBIfam" id="NF047832">
    <property type="entry name" value="caspase_w_EACC1"/>
    <property type="match status" value="1"/>
</dbReference>
<feature type="region of interest" description="Disordered" evidence="1">
    <location>
        <begin position="451"/>
        <end position="558"/>
    </location>
</feature>
<feature type="domain" description="Peptidase C14 caspase" evidence="3">
    <location>
        <begin position="134"/>
        <end position="363"/>
    </location>
</feature>
<dbReference type="Pfam" id="PF00656">
    <property type="entry name" value="Peptidase_C14"/>
    <property type="match status" value="1"/>
</dbReference>
<feature type="compositionally biased region" description="Pro residues" evidence="1">
    <location>
        <begin position="456"/>
        <end position="469"/>
    </location>
</feature>
<evidence type="ECO:0000256" key="1">
    <source>
        <dbReference type="SAM" id="MobiDB-lite"/>
    </source>
</evidence>
<evidence type="ECO:0000259" key="3">
    <source>
        <dbReference type="Pfam" id="PF00656"/>
    </source>
</evidence>
<feature type="transmembrane region" description="Helical" evidence="2">
    <location>
        <begin position="594"/>
        <end position="615"/>
    </location>
</feature>
<protein>
    <submittedName>
        <fullName evidence="4">Caspase domain-containing protein</fullName>
    </submittedName>
</protein>
<dbReference type="RefSeq" id="WP_379523802.1">
    <property type="nucleotide sequence ID" value="NZ_JBHSPA010000112.1"/>
</dbReference>
<evidence type="ECO:0000313" key="4">
    <source>
        <dbReference type="EMBL" id="MFC5834388.1"/>
    </source>
</evidence>
<dbReference type="PANTHER" id="PTHR22576:SF37">
    <property type="entry name" value="MUCOSA-ASSOCIATED LYMPHOID TISSUE LYMPHOMA TRANSLOCATION PROTEIN 1"/>
    <property type="match status" value="1"/>
</dbReference>
<dbReference type="SUPFAM" id="SSF52129">
    <property type="entry name" value="Caspase-like"/>
    <property type="match status" value="1"/>
</dbReference>
<reference evidence="5" key="1">
    <citation type="journal article" date="2019" name="Int. J. Syst. Evol. Microbiol.">
        <title>The Global Catalogue of Microorganisms (GCM) 10K type strain sequencing project: providing services to taxonomists for standard genome sequencing and annotation.</title>
        <authorList>
            <consortium name="The Broad Institute Genomics Platform"/>
            <consortium name="The Broad Institute Genome Sequencing Center for Infectious Disease"/>
            <person name="Wu L."/>
            <person name="Ma J."/>
        </authorList>
    </citation>
    <scope>NUCLEOTIDE SEQUENCE [LARGE SCALE GENOMIC DNA]</scope>
    <source>
        <strain evidence="5">CCUG 53903</strain>
    </source>
</reference>
<dbReference type="PROSITE" id="PS00018">
    <property type="entry name" value="EF_HAND_1"/>
    <property type="match status" value="1"/>
</dbReference>
<feature type="transmembrane region" description="Helical" evidence="2">
    <location>
        <begin position="711"/>
        <end position="729"/>
    </location>
</feature>
<name>A0ABW1D8W8_9ACTN</name>
<dbReference type="InterPro" id="IPR052039">
    <property type="entry name" value="Caspase-related_regulators"/>
</dbReference>
<feature type="compositionally biased region" description="Low complexity" evidence="1">
    <location>
        <begin position="486"/>
        <end position="496"/>
    </location>
</feature>
<keyword evidence="2" id="KW-1133">Transmembrane helix</keyword>
<comment type="caution">
    <text evidence="4">The sequence shown here is derived from an EMBL/GenBank/DDBJ whole genome shotgun (WGS) entry which is preliminary data.</text>
</comment>
<accession>A0ABW1D8W8</accession>
<keyword evidence="2" id="KW-0812">Transmembrane</keyword>
<feature type="transmembrane region" description="Helical" evidence="2">
    <location>
        <begin position="814"/>
        <end position="833"/>
    </location>
</feature>